<dbReference type="OrthoDB" id="10265743at2759"/>
<organism evidence="6 7">
    <name type="scientific">Apolygus lucorum</name>
    <name type="common">Small green plant bug</name>
    <name type="synonym">Lygocoris lucorum</name>
    <dbReference type="NCBI Taxonomy" id="248454"/>
    <lineage>
        <taxon>Eukaryota</taxon>
        <taxon>Metazoa</taxon>
        <taxon>Ecdysozoa</taxon>
        <taxon>Arthropoda</taxon>
        <taxon>Hexapoda</taxon>
        <taxon>Insecta</taxon>
        <taxon>Pterygota</taxon>
        <taxon>Neoptera</taxon>
        <taxon>Paraneoptera</taxon>
        <taxon>Hemiptera</taxon>
        <taxon>Heteroptera</taxon>
        <taxon>Panheteroptera</taxon>
        <taxon>Cimicomorpha</taxon>
        <taxon>Miridae</taxon>
        <taxon>Mirini</taxon>
        <taxon>Apolygus</taxon>
    </lineage>
</organism>
<dbReference type="PROSITE" id="PS50294">
    <property type="entry name" value="WD_REPEATS_REGION"/>
    <property type="match status" value="4"/>
</dbReference>
<dbReference type="FunFam" id="1.20.920.10:FF:000044">
    <property type="entry name" value="Bromodomain and WD repeat domain-containing 1"/>
    <property type="match status" value="1"/>
</dbReference>
<feature type="compositionally biased region" description="Polar residues" evidence="4">
    <location>
        <begin position="1723"/>
        <end position="1741"/>
    </location>
</feature>
<dbReference type="Proteomes" id="UP000466442">
    <property type="component" value="Unassembled WGS sequence"/>
</dbReference>
<feature type="compositionally biased region" description="Basic and acidic residues" evidence="4">
    <location>
        <begin position="683"/>
        <end position="693"/>
    </location>
</feature>
<evidence type="ECO:0000256" key="2">
    <source>
        <dbReference type="ARBA" id="ARBA00022737"/>
    </source>
</evidence>
<dbReference type="SMART" id="SM00297">
    <property type="entry name" value="BROMO"/>
    <property type="match status" value="2"/>
</dbReference>
<dbReference type="InterPro" id="IPR001680">
    <property type="entry name" value="WD40_rpt"/>
</dbReference>
<dbReference type="Pfam" id="PF25437">
    <property type="entry name" value="BRWD1_N"/>
    <property type="match status" value="1"/>
</dbReference>
<feature type="compositionally biased region" description="Basic and acidic residues" evidence="4">
    <location>
        <begin position="1820"/>
        <end position="1844"/>
    </location>
</feature>
<feature type="compositionally biased region" description="Acidic residues" evidence="4">
    <location>
        <begin position="1488"/>
        <end position="1500"/>
    </location>
</feature>
<dbReference type="SUPFAM" id="SSF47370">
    <property type="entry name" value="Bromodomain"/>
    <property type="match status" value="2"/>
</dbReference>
<feature type="domain" description="Bromo" evidence="5">
    <location>
        <begin position="1026"/>
        <end position="1096"/>
    </location>
</feature>
<dbReference type="GO" id="GO:0006357">
    <property type="term" value="P:regulation of transcription by RNA polymerase II"/>
    <property type="evidence" value="ECO:0007669"/>
    <property type="project" value="TreeGrafter"/>
</dbReference>
<dbReference type="GO" id="GO:0007010">
    <property type="term" value="P:cytoskeleton organization"/>
    <property type="evidence" value="ECO:0007669"/>
    <property type="project" value="TreeGrafter"/>
</dbReference>
<feature type="region of interest" description="Disordered" evidence="4">
    <location>
        <begin position="1424"/>
        <end position="1763"/>
    </location>
</feature>
<feature type="compositionally biased region" description="Basic and acidic residues" evidence="4">
    <location>
        <begin position="1661"/>
        <end position="1674"/>
    </location>
</feature>
<reference evidence="6" key="1">
    <citation type="journal article" date="2021" name="Mol. Ecol. Resour.">
        <title>Apolygus lucorum genome provides insights into omnivorousness and mesophyll feeding.</title>
        <authorList>
            <person name="Liu Y."/>
            <person name="Liu H."/>
            <person name="Wang H."/>
            <person name="Huang T."/>
            <person name="Liu B."/>
            <person name="Yang B."/>
            <person name="Yin L."/>
            <person name="Li B."/>
            <person name="Zhang Y."/>
            <person name="Zhang S."/>
            <person name="Jiang F."/>
            <person name="Zhang X."/>
            <person name="Ren Y."/>
            <person name="Wang B."/>
            <person name="Wang S."/>
            <person name="Lu Y."/>
            <person name="Wu K."/>
            <person name="Fan W."/>
            <person name="Wang G."/>
        </authorList>
    </citation>
    <scope>NUCLEOTIDE SEQUENCE</scope>
    <source>
        <strain evidence="6">12Hb</strain>
    </source>
</reference>
<dbReference type="InterPro" id="IPR024977">
    <property type="entry name" value="Apc4-like_WD40_dom"/>
</dbReference>
<dbReference type="InterPro" id="IPR057452">
    <property type="entry name" value="BRWD/PHIP_N"/>
</dbReference>
<dbReference type="InterPro" id="IPR019775">
    <property type="entry name" value="WD40_repeat_CS"/>
</dbReference>
<name>A0A6A4JNM7_APOLU</name>
<keyword evidence="3" id="KW-0103">Bromodomain</keyword>
<evidence type="ECO:0000256" key="4">
    <source>
        <dbReference type="SAM" id="MobiDB-lite"/>
    </source>
</evidence>
<feature type="compositionally biased region" description="Basic and acidic residues" evidence="4">
    <location>
        <begin position="1338"/>
        <end position="1348"/>
    </location>
</feature>
<dbReference type="SUPFAM" id="SSF50978">
    <property type="entry name" value="WD40 repeat-like"/>
    <property type="match status" value="1"/>
</dbReference>
<dbReference type="InterPro" id="IPR057451">
    <property type="entry name" value="BRWD/PHIP_AD"/>
</dbReference>
<accession>A0A6A4JNM7</accession>
<keyword evidence="2" id="KW-0677">Repeat</keyword>
<protein>
    <recommendedName>
        <fullName evidence="5">Bromo domain-containing protein</fullName>
    </recommendedName>
</protein>
<feature type="region of interest" description="Disordered" evidence="4">
    <location>
        <begin position="1780"/>
        <end position="1895"/>
    </location>
</feature>
<dbReference type="InterPro" id="IPR052060">
    <property type="entry name" value="Bromo_WD_repeat"/>
</dbReference>
<dbReference type="Gene3D" id="1.20.920.10">
    <property type="entry name" value="Bromodomain-like"/>
    <property type="match status" value="2"/>
</dbReference>
<dbReference type="SMART" id="SM00320">
    <property type="entry name" value="WD40"/>
    <property type="match status" value="8"/>
</dbReference>
<sequence length="1907" mass="214607">MDKDITNVQRELYFLIAKFLKNGPCQEAAKVLQNELEQHQIVQKRLDWEGEEHEQSFSDMERKYPHVGPNHLEEICCRLGPLLDKEIKPTIPGLKSLLGAGRQSLLRSKDCEKRILGLVSFAAKKNGISLYNPNTATNHNVVQAIIAQTISGPTSRRHLVTPKMYSKVRLLNRILGHLSAVYCLLFDKTGRYILTGADDLLVKVWSAVDGRLLNSFRGTSAEITDIDISPDNTLLAAGSLDKSIRVWNLQSGYPVATLSSHTGSITGVNFWPNSIDGCSYLVSTSSDGSVAFWSYADVDGQRVFESKPIQYHEKLRPGQSQMLSARFSPGGMFLATGSADHHVRVYKMDREVPYRSGSTSTEINLILEIEKHSDRVDSIQWANRGLKFVSGSKDGTAVLWQYQSQRWSIRQLLMSTTLNGTKGENEDNKTKLKVTMVCWSADDNYLITSVNDNTIKIWNPVNGRLLNVLKIHKDEVYVLENHPDNPRVILSAGHDGAVHLWDILTGEILSSYQNHIEGQGNGAVFDAKWSPDGTMIAATDAHGHILIFGMAPLSQQEVVEGVVGEARSNIDQMIRALAGLPSNDTQSTVSPRSRPRGEEGVRQSSGNWHRDGLHWEDRVIVANLSQGALEMSRKKVEFIGKLELEEYDRESKRIPETIQEVSTAPVNSKKQHRRNAPVYRTRAVRDQQLRDQVNEVPNEEPEYEQESSSNHGDSSDVNSNDMSSESSTDSSSTEYSDWVADHGVNLEPPKRSRQRRTKKPPPSAPRPAVKKTTPINAPSCSTAPVPSLPVEIPDSFKPSEWLSEVIPKKFPYYPQMGDEVMFFAQGYELYLKAVMMKRFYVLAESQYKPWGKLMLNEPELVKIIGIKYELRPPRLCCLRLAIMRPNGKLTSDRFTIKYHDIPDVIDFFVLKQTYDIAMERQWKVGDKFRSMIDDGWWWGNIESRTKSNSKFLGYRIKWDNGESEAMSPWDMEPIDHNREPEVEGGSVPVLPEEIAAILYHPRGDEWPGGDRESACQRILAGLEEIMGLAVAEPFNAPVDINVYSTYSYIVEFPIDLSTIKARFENRFYRRVTAAQFDIRYLATNTEKFNEPHSSIVKQARIVTDLCLRLCKDYSVFDVPLLYRQLLDTYHSSASEPDEPKPSTSKELPRKERAAANRSLRAMNRAHQQQPDWRRDCLQLLDVLFNCQDSEPFREPVDRLEHPDYDKVIDTPMDLGTAREELLGGNYTNPLEFCKDVRMIFSNSRNYNTNKRSKIYVMTVRLSAMAEEHMKRIISNWKSSLRRQIREDQGGGKSRRKPPPRRRKKKSDSDNDSSSASEDGDSDYNSKKPARHKGRKKKPAPEMYDKSVHGESSGLRSRTVPSAKRAAPSSSETDSEEEPNALVIVDGTSCSSNEEEGTSPKAPSQIVRKNKITGEKAAIAKQLTATTVGKRRIVATSNISYKERNDSSSSSSDDGPTKNWTMNGHIRVLRPVRRVVQNSVVNETKSSDELSESSEEEDDVDIDRSEIGGKPSRPVRQTAQNHSYKIDKSSEEESSEKAAGSSGLSRKVKNVRGVSQGYTVSVVESSESDSDVSIEDPSSKLVTRSARIVHQRPVQDEDHVVFQRNGHGSEVESCSEDQFNGEGSSNDSDLSEKSKEEVEQKVIVLRNPSAPPVGRGVKRRRQSDSDFSLKSHDTGNRTLRTVKRMNYAPSNDSDNENARPKRSQSNITKYEEGSDSLASSVSSVNQPQTIVISSRPQRNLNKTYKENSDDSQSEDNTSMKIGSKLTVVRNKVPPRPVRTLTVNQNYVQSTEESDVEDDAMVYQPQMTVTVTNKRKGRPPRASKENLRYNEHSDESLLDGKSDSSRNKQSISSRGRLRKSLGRNHKFDDPSDESDSSQADSSPSQPKISISSRGRVRKITARARAFLRD</sequence>
<feature type="compositionally biased region" description="Basic and acidic residues" evidence="4">
    <location>
        <begin position="1629"/>
        <end position="1639"/>
    </location>
</feature>
<dbReference type="CDD" id="cd00200">
    <property type="entry name" value="WD40"/>
    <property type="match status" value="1"/>
</dbReference>
<dbReference type="PANTHER" id="PTHR16266:SF17">
    <property type="entry name" value="BRWD3"/>
    <property type="match status" value="1"/>
</dbReference>
<dbReference type="Gene3D" id="2.130.10.10">
    <property type="entry name" value="YVTN repeat-like/Quinoprotein amine dehydrogenase"/>
    <property type="match status" value="2"/>
</dbReference>
<evidence type="ECO:0000256" key="3">
    <source>
        <dbReference type="ARBA" id="ARBA00023117"/>
    </source>
</evidence>
<dbReference type="Pfam" id="PF00400">
    <property type="entry name" value="WD40"/>
    <property type="match status" value="5"/>
</dbReference>
<feature type="region of interest" description="Disordered" evidence="4">
    <location>
        <begin position="656"/>
        <end position="789"/>
    </location>
</feature>
<feature type="compositionally biased region" description="Polar residues" evidence="4">
    <location>
        <begin position="773"/>
        <end position="784"/>
    </location>
</feature>
<dbReference type="InterPro" id="IPR001487">
    <property type="entry name" value="Bromodomain"/>
</dbReference>
<feature type="compositionally biased region" description="Polar residues" evidence="4">
    <location>
        <begin position="1780"/>
        <end position="1789"/>
    </location>
</feature>
<dbReference type="PANTHER" id="PTHR16266">
    <property type="entry name" value="WD REPEAT DOMAIN 9"/>
    <property type="match status" value="1"/>
</dbReference>
<feature type="compositionally biased region" description="Polar residues" evidence="4">
    <location>
        <begin position="582"/>
        <end position="591"/>
    </location>
</feature>
<feature type="compositionally biased region" description="Polar residues" evidence="4">
    <location>
        <begin position="659"/>
        <end position="668"/>
    </location>
</feature>
<comment type="caution">
    <text evidence="6">The sequence shown here is derived from an EMBL/GenBank/DDBJ whole genome shotgun (WGS) entry which is preliminary data.</text>
</comment>
<dbReference type="InterPro" id="IPR036427">
    <property type="entry name" value="Bromodomain-like_sf"/>
</dbReference>
<evidence type="ECO:0000313" key="6">
    <source>
        <dbReference type="EMBL" id="KAF6211928.1"/>
    </source>
</evidence>
<dbReference type="FunFam" id="1.20.920.10:FF:000066">
    <property type="entry name" value="Transcription initiation factor TFIID subunit 1"/>
    <property type="match status" value="1"/>
</dbReference>
<proteinExistence type="predicted"/>
<dbReference type="Pfam" id="PF25313">
    <property type="entry name" value="BRWD_AD"/>
    <property type="match status" value="1"/>
</dbReference>
<dbReference type="PROSITE" id="PS00678">
    <property type="entry name" value="WD_REPEATS_1"/>
    <property type="match status" value="2"/>
</dbReference>
<dbReference type="CDD" id="cd05529">
    <property type="entry name" value="Bromo_WDR9_I_like"/>
    <property type="match status" value="1"/>
</dbReference>
<dbReference type="Pfam" id="PF12894">
    <property type="entry name" value="ANAPC4_WD40"/>
    <property type="match status" value="1"/>
</dbReference>
<feature type="region of interest" description="Disordered" evidence="4">
    <location>
        <begin position="1280"/>
        <end position="1408"/>
    </location>
</feature>
<dbReference type="PRINTS" id="PR00503">
    <property type="entry name" value="BROMODOMAIN"/>
</dbReference>
<feature type="domain" description="Bromo" evidence="5">
    <location>
        <begin position="1184"/>
        <end position="1254"/>
    </location>
</feature>
<dbReference type="Pfam" id="PF00439">
    <property type="entry name" value="Bromodomain"/>
    <property type="match status" value="2"/>
</dbReference>
<dbReference type="InterPro" id="IPR015943">
    <property type="entry name" value="WD40/YVTN_repeat-like_dom_sf"/>
</dbReference>
<feature type="compositionally biased region" description="Basic residues" evidence="4">
    <location>
        <begin position="1853"/>
        <end position="1862"/>
    </location>
</feature>
<feature type="compositionally biased region" description="Basic residues" evidence="4">
    <location>
        <begin position="1327"/>
        <end position="1337"/>
    </location>
</feature>
<evidence type="ECO:0000259" key="5">
    <source>
        <dbReference type="PROSITE" id="PS50014"/>
    </source>
</evidence>
<keyword evidence="7" id="KW-1185">Reference proteome</keyword>
<dbReference type="EMBL" id="WIXP02000004">
    <property type="protein sequence ID" value="KAF6211928.1"/>
    <property type="molecule type" value="Genomic_DNA"/>
</dbReference>
<dbReference type="InterPro" id="IPR036322">
    <property type="entry name" value="WD40_repeat_dom_sf"/>
</dbReference>
<dbReference type="GO" id="GO:0008360">
    <property type="term" value="P:regulation of cell shape"/>
    <property type="evidence" value="ECO:0007669"/>
    <property type="project" value="TreeGrafter"/>
</dbReference>
<feature type="compositionally biased region" description="Low complexity" evidence="4">
    <location>
        <begin position="1874"/>
        <end position="1890"/>
    </location>
</feature>
<evidence type="ECO:0000313" key="7">
    <source>
        <dbReference type="Proteomes" id="UP000466442"/>
    </source>
</evidence>
<gene>
    <name evidence="6" type="ORF">GE061_012445</name>
</gene>
<feature type="compositionally biased region" description="Polar residues" evidence="4">
    <location>
        <begin position="1615"/>
        <end position="1627"/>
    </location>
</feature>
<evidence type="ECO:0000256" key="1">
    <source>
        <dbReference type="ARBA" id="ARBA00022574"/>
    </source>
</evidence>
<dbReference type="PROSITE" id="PS50082">
    <property type="entry name" value="WD_REPEATS_2"/>
    <property type="match status" value="6"/>
</dbReference>
<feature type="compositionally biased region" description="Low complexity" evidence="4">
    <location>
        <begin position="706"/>
        <end position="737"/>
    </location>
</feature>
<feature type="compositionally biased region" description="Basic residues" evidence="4">
    <location>
        <begin position="1292"/>
        <end position="1305"/>
    </location>
</feature>
<feature type="region of interest" description="Disordered" evidence="4">
    <location>
        <begin position="1131"/>
        <end position="1153"/>
    </location>
</feature>
<dbReference type="PROSITE" id="PS50014">
    <property type="entry name" value="BROMODOMAIN_2"/>
    <property type="match status" value="2"/>
</dbReference>
<dbReference type="GO" id="GO:0005634">
    <property type="term" value="C:nucleus"/>
    <property type="evidence" value="ECO:0007669"/>
    <property type="project" value="TreeGrafter"/>
</dbReference>
<feature type="region of interest" description="Disordered" evidence="4">
    <location>
        <begin position="578"/>
        <end position="609"/>
    </location>
</feature>
<keyword evidence="1" id="KW-0853">WD repeat</keyword>